<sequence length="347" mass="39616">MKHVSFLSGARQQGIWRDCGFEGTLESGYSYRDQSLLDLASDCIATQDAVTLLDEHYRSRPELIAFSNRQFYASRLKVMQSRPGTSQSSALEFVKIEGRRTSTGRNSAERDYLVQEVRAHIEKYRASPVKPTIGVLSPFREQAEFLDREIRKAVSLDTLRDFLVRVSTPYGFQGEERDVMLISLSIDNESARAAVYLNREDVFNVSIIRAKERQVVVHSIDEASLPSENLLRRYLSFNHFGNRNFSTEDILCQFSGEVKDRLEEKDINIWIGFTIAGQEIDVVCERAGKIVGIDLIGYPGEFLEHFSVQTYKTLYRAGIHVIPLSYRQWESDRSGCVSKIIGFLQRA</sequence>
<dbReference type="GO" id="GO:0043139">
    <property type="term" value="F:5'-3' DNA helicase activity"/>
    <property type="evidence" value="ECO:0007669"/>
    <property type="project" value="TreeGrafter"/>
</dbReference>
<protein>
    <recommendedName>
        <fullName evidence="5">DNA2/NAM7 helicase-like C-terminal domain-containing protein</fullName>
    </recommendedName>
</protein>
<dbReference type="AlphaFoldDB" id="A0A7W4WG54"/>
<organism evidence="6 7">
    <name type="scientific">Microbulbifer rhizosphaerae</name>
    <dbReference type="NCBI Taxonomy" id="1562603"/>
    <lineage>
        <taxon>Bacteria</taxon>
        <taxon>Pseudomonadati</taxon>
        <taxon>Pseudomonadota</taxon>
        <taxon>Gammaproteobacteria</taxon>
        <taxon>Cellvibrionales</taxon>
        <taxon>Microbulbiferaceae</taxon>
        <taxon>Microbulbifer</taxon>
    </lineage>
</organism>
<evidence type="ECO:0000256" key="3">
    <source>
        <dbReference type="ARBA" id="ARBA00022806"/>
    </source>
</evidence>
<gene>
    <name evidence="6" type="ORF">FHS09_004025</name>
</gene>
<keyword evidence="1" id="KW-0547">Nucleotide-binding</keyword>
<dbReference type="GO" id="GO:0016787">
    <property type="term" value="F:hydrolase activity"/>
    <property type="evidence" value="ECO:0007669"/>
    <property type="project" value="UniProtKB-KW"/>
</dbReference>
<dbReference type="InterPro" id="IPR027417">
    <property type="entry name" value="P-loop_NTPase"/>
</dbReference>
<comment type="caution">
    <text evidence="6">The sequence shown here is derived from an EMBL/GenBank/DDBJ whole genome shotgun (WGS) entry which is preliminary data.</text>
</comment>
<dbReference type="RefSeq" id="WP_183463110.1">
    <property type="nucleotide sequence ID" value="NZ_JACHWZ010000025.1"/>
</dbReference>
<keyword evidence="7" id="KW-1185">Reference proteome</keyword>
<reference evidence="6 7" key="1">
    <citation type="submission" date="2020-08" db="EMBL/GenBank/DDBJ databases">
        <title>Genomic Encyclopedia of Type Strains, Phase III (KMG-III): the genomes of soil and plant-associated and newly described type strains.</title>
        <authorList>
            <person name="Whitman W."/>
        </authorList>
    </citation>
    <scope>NUCLEOTIDE SEQUENCE [LARGE SCALE GENOMIC DNA]</scope>
    <source>
        <strain evidence="6 7">CECT 8799</strain>
    </source>
</reference>
<dbReference type="Pfam" id="PF13087">
    <property type="entry name" value="AAA_12"/>
    <property type="match status" value="1"/>
</dbReference>
<dbReference type="EMBL" id="JACHWZ010000025">
    <property type="protein sequence ID" value="MBB3063172.1"/>
    <property type="molecule type" value="Genomic_DNA"/>
</dbReference>
<accession>A0A7W4WG54</accession>
<dbReference type="InterPro" id="IPR050534">
    <property type="entry name" value="Coronavir_polyprotein_1ab"/>
</dbReference>
<dbReference type="Gene3D" id="3.40.50.300">
    <property type="entry name" value="P-loop containing nucleotide triphosphate hydrolases"/>
    <property type="match status" value="1"/>
</dbReference>
<evidence type="ECO:0000256" key="1">
    <source>
        <dbReference type="ARBA" id="ARBA00022741"/>
    </source>
</evidence>
<dbReference type="InterPro" id="IPR041679">
    <property type="entry name" value="DNA2/NAM7-like_C"/>
</dbReference>
<dbReference type="PANTHER" id="PTHR43788">
    <property type="entry name" value="DNA2/NAM7 HELICASE FAMILY MEMBER"/>
    <property type="match status" value="1"/>
</dbReference>
<dbReference type="InterPro" id="IPR047187">
    <property type="entry name" value="SF1_C_Upf1"/>
</dbReference>
<dbReference type="Proteomes" id="UP000535937">
    <property type="component" value="Unassembled WGS sequence"/>
</dbReference>
<dbReference type="PANTHER" id="PTHR43788:SF8">
    <property type="entry name" value="DNA-BINDING PROTEIN SMUBP-2"/>
    <property type="match status" value="1"/>
</dbReference>
<dbReference type="SUPFAM" id="SSF52540">
    <property type="entry name" value="P-loop containing nucleoside triphosphate hydrolases"/>
    <property type="match status" value="1"/>
</dbReference>
<evidence type="ECO:0000313" key="7">
    <source>
        <dbReference type="Proteomes" id="UP000535937"/>
    </source>
</evidence>
<evidence type="ECO:0000256" key="4">
    <source>
        <dbReference type="ARBA" id="ARBA00022840"/>
    </source>
</evidence>
<dbReference type="CDD" id="cd18808">
    <property type="entry name" value="SF1_C_Upf1"/>
    <property type="match status" value="1"/>
</dbReference>
<proteinExistence type="predicted"/>
<keyword evidence="3" id="KW-0347">Helicase</keyword>
<name>A0A7W4WG54_9GAMM</name>
<evidence type="ECO:0000259" key="5">
    <source>
        <dbReference type="Pfam" id="PF13087"/>
    </source>
</evidence>
<evidence type="ECO:0000256" key="2">
    <source>
        <dbReference type="ARBA" id="ARBA00022801"/>
    </source>
</evidence>
<evidence type="ECO:0000313" key="6">
    <source>
        <dbReference type="EMBL" id="MBB3063172.1"/>
    </source>
</evidence>
<dbReference type="GO" id="GO:0005524">
    <property type="term" value="F:ATP binding"/>
    <property type="evidence" value="ECO:0007669"/>
    <property type="project" value="UniProtKB-KW"/>
</dbReference>
<keyword evidence="4" id="KW-0067">ATP-binding</keyword>
<feature type="domain" description="DNA2/NAM7 helicase-like C-terminal" evidence="5">
    <location>
        <begin position="34"/>
        <end position="217"/>
    </location>
</feature>
<keyword evidence="2" id="KW-0378">Hydrolase</keyword>